<name>A0A1G9E066_9GAMM</name>
<reference evidence="4" key="1">
    <citation type="submission" date="2016-10" db="EMBL/GenBank/DDBJ databases">
        <authorList>
            <person name="Varghese N."/>
            <person name="Submissions S."/>
        </authorList>
    </citation>
    <scope>NUCLEOTIDE SEQUENCE [LARGE SCALE GENOMIC DNA]</scope>
    <source>
        <strain evidence="4">CGMCC 1.10658</strain>
    </source>
</reference>
<evidence type="ECO:0000256" key="1">
    <source>
        <dbReference type="SAM" id="MobiDB-lite"/>
    </source>
</evidence>
<dbReference type="AlphaFoldDB" id="A0A1G9E066"/>
<organism evidence="3 4">
    <name type="scientific">Microbulbifer yueqingensis</name>
    <dbReference type="NCBI Taxonomy" id="658219"/>
    <lineage>
        <taxon>Bacteria</taxon>
        <taxon>Pseudomonadati</taxon>
        <taxon>Pseudomonadota</taxon>
        <taxon>Gammaproteobacteria</taxon>
        <taxon>Cellvibrionales</taxon>
        <taxon>Microbulbiferaceae</taxon>
        <taxon>Microbulbifer</taxon>
    </lineage>
</organism>
<evidence type="ECO:0000313" key="3">
    <source>
        <dbReference type="EMBL" id="SDK69525.1"/>
    </source>
</evidence>
<evidence type="ECO:0000313" key="4">
    <source>
        <dbReference type="Proteomes" id="UP000199305"/>
    </source>
</evidence>
<dbReference type="EMBL" id="FNFH01000007">
    <property type="protein sequence ID" value="SDK69525.1"/>
    <property type="molecule type" value="Genomic_DNA"/>
</dbReference>
<dbReference type="Proteomes" id="UP000199305">
    <property type="component" value="Unassembled WGS sequence"/>
</dbReference>
<evidence type="ECO:0000256" key="2">
    <source>
        <dbReference type="SAM" id="SignalP"/>
    </source>
</evidence>
<feature type="compositionally biased region" description="Low complexity" evidence="1">
    <location>
        <begin position="39"/>
        <end position="58"/>
    </location>
</feature>
<sequence length="424" mass="44501">MNGHTPGPRATLIAATFTGLSAASTLALAADTPAATPSAAQDNLSVESTASPASTEESLGFADSLSQGAATLGFRARNETVDVDGADAVDLASLRTRLTVTSGSYHGFSALVEMDDVTHLSDFEGGVADPEGTEVNQYLLSYQAGATTLKYGRQRILLDNQRFVGGVGFRQNEQTYDGFTISNTSLPDTTLFLAHINNVNRIFGENSPLGDHDSDTYLLNGGYGGLSAGTLTGYAYLIDNKTAPVFSTDTYGLRFAGSTGSLSYQLEYAIQEAAADNPADYEADYMLVDGGYKLGPVSLSAGYELLGADGIAGQFITPLATLHKFQGWNDKFLGGGTGNIAGGIEDIYVSAGTSLAGVKVALNYHQLNSDDARASGMDQLGNEYGFLVAGKLGPVGLSLKYSQYVADEFSVDTDKLWLTAQAEF</sequence>
<dbReference type="Gene3D" id="2.40.160.10">
    <property type="entry name" value="Porin"/>
    <property type="match status" value="1"/>
</dbReference>
<feature type="region of interest" description="Disordered" evidence="1">
    <location>
        <begin position="39"/>
        <end position="59"/>
    </location>
</feature>
<protein>
    <submittedName>
        <fullName evidence="3">Alginate export</fullName>
    </submittedName>
</protein>
<feature type="signal peptide" evidence="2">
    <location>
        <begin position="1"/>
        <end position="29"/>
    </location>
</feature>
<dbReference type="InterPro" id="IPR023614">
    <property type="entry name" value="Porin_dom_sf"/>
</dbReference>
<proteinExistence type="predicted"/>
<dbReference type="STRING" id="658219.SAMN05216212_2966"/>
<keyword evidence="4" id="KW-1185">Reference proteome</keyword>
<dbReference type="RefSeq" id="WP_091516069.1">
    <property type="nucleotide sequence ID" value="NZ_FNFH01000007.1"/>
</dbReference>
<keyword evidence="2" id="KW-0732">Signal</keyword>
<dbReference type="OrthoDB" id="9767539at2"/>
<gene>
    <name evidence="3" type="ORF">SAMN05216212_2966</name>
</gene>
<accession>A0A1G9E066</accession>
<feature type="chain" id="PRO_5011747336" evidence="2">
    <location>
        <begin position="30"/>
        <end position="424"/>
    </location>
</feature>